<feature type="region of interest" description="Disordered" evidence="1">
    <location>
        <begin position="400"/>
        <end position="420"/>
    </location>
</feature>
<comment type="caution">
    <text evidence="2">The sequence shown here is derived from an EMBL/GenBank/DDBJ whole genome shotgun (WGS) entry which is preliminary data.</text>
</comment>
<dbReference type="EMBL" id="QCYY01003350">
    <property type="protein sequence ID" value="ROT63953.1"/>
    <property type="molecule type" value="Genomic_DNA"/>
</dbReference>
<accession>A0A3R7QDC4</accession>
<dbReference type="AlphaFoldDB" id="A0A3R7QDC4"/>
<evidence type="ECO:0000313" key="2">
    <source>
        <dbReference type="EMBL" id="ROT63953.1"/>
    </source>
</evidence>
<name>A0A3R7QDC4_PENVA</name>
<dbReference type="Proteomes" id="UP000283509">
    <property type="component" value="Unassembled WGS sequence"/>
</dbReference>
<sequence>MKQKQTPPSAHPNFPCRSLLFSFFPSSLLFPPPLFSLLPPSFLPLTLPSHSLLPLVHSACENVEFFNGSSWSLVFFFYAKVMDFARFRRRGFTGKAPHFPAKGKTNRVRDVAELSYPLSSREHGLATGSLSRSQSRNSSSEQARRSRFLAWEFRFARRAAARRPKASWRGAKSFNSVAKPCGDSLKPRKSLKRERGRGVKFVFMCPVFGGKLFLILSSSPGLLASPRQAFFLPPSPGPPLPSSFARASSSFFPSARASLFLPLIARASSSFFFARASSSFLLRGHPFLLLRPLFLPSFARASSSSLHLRQASSPFRLAQASFLPLSPGPPLPIFLLFAGPPLPPSYRQGLLFLPPSPAAFLFLPLSPGPPLPPSFARASSSSFAVLPSFARASLFLPLSPGPPPSSHSSPGPPSSSFPSPGLLLPLSPGPPLPSSFARSPSSLFPPQGLLFLLPSPWPLSSSFRQVAFLLSPQASLPSTASAAFPLILTAFLPPSSSSCL</sequence>
<protein>
    <submittedName>
        <fullName evidence="2">Uncharacterized protein</fullName>
    </submittedName>
</protein>
<evidence type="ECO:0000256" key="1">
    <source>
        <dbReference type="SAM" id="MobiDB-lite"/>
    </source>
</evidence>
<feature type="compositionally biased region" description="Pro residues" evidence="1">
    <location>
        <begin position="400"/>
        <end position="415"/>
    </location>
</feature>
<organism evidence="2 3">
    <name type="scientific">Penaeus vannamei</name>
    <name type="common">Whiteleg shrimp</name>
    <name type="synonym">Litopenaeus vannamei</name>
    <dbReference type="NCBI Taxonomy" id="6689"/>
    <lineage>
        <taxon>Eukaryota</taxon>
        <taxon>Metazoa</taxon>
        <taxon>Ecdysozoa</taxon>
        <taxon>Arthropoda</taxon>
        <taxon>Crustacea</taxon>
        <taxon>Multicrustacea</taxon>
        <taxon>Malacostraca</taxon>
        <taxon>Eumalacostraca</taxon>
        <taxon>Eucarida</taxon>
        <taxon>Decapoda</taxon>
        <taxon>Dendrobranchiata</taxon>
        <taxon>Penaeoidea</taxon>
        <taxon>Penaeidae</taxon>
        <taxon>Penaeus</taxon>
    </lineage>
</organism>
<evidence type="ECO:0000313" key="3">
    <source>
        <dbReference type="Proteomes" id="UP000283509"/>
    </source>
</evidence>
<reference evidence="2 3" key="1">
    <citation type="submission" date="2018-04" db="EMBL/GenBank/DDBJ databases">
        <authorList>
            <person name="Zhang X."/>
            <person name="Yuan J."/>
            <person name="Li F."/>
            <person name="Xiang J."/>
        </authorList>
    </citation>
    <scope>NUCLEOTIDE SEQUENCE [LARGE SCALE GENOMIC DNA]</scope>
    <source>
        <tissue evidence="2">Muscle</tissue>
    </source>
</reference>
<gene>
    <name evidence="2" type="ORF">C7M84_018142</name>
</gene>
<keyword evidence="3" id="KW-1185">Reference proteome</keyword>
<reference evidence="2 3" key="2">
    <citation type="submission" date="2019-01" db="EMBL/GenBank/DDBJ databases">
        <title>The decoding of complex shrimp genome reveals the adaptation for benthos swimmer, frequently molting mechanism and breeding impact on genome.</title>
        <authorList>
            <person name="Sun Y."/>
            <person name="Gao Y."/>
            <person name="Yu Y."/>
        </authorList>
    </citation>
    <scope>NUCLEOTIDE SEQUENCE [LARGE SCALE GENOMIC DNA]</scope>
    <source>
        <tissue evidence="2">Muscle</tissue>
    </source>
</reference>
<proteinExistence type="predicted"/>